<protein>
    <recommendedName>
        <fullName evidence="2">LIM zinc-binding domain-containing protein</fullName>
    </recommendedName>
</protein>
<evidence type="ECO:0000313" key="1">
    <source>
        <dbReference type="EMBL" id="GAH11033.1"/>
    </source>
</evidence>
<name>X1EQX2_9ZZZZ</name>
<gene>
    <name evidence="1" type="ORF">S01H4_56067</name>
</gene>
<evidence type="ECO:0008006" key="2">
    <source>
        <dbReference type="Google" id="ProtNLM"/>
    </source>
</evidence>
<dbReference type="AlphaFoldDB" id="X1EQX2"/>
<reference evidence="1" key="1">
    <citation type="journal article" date="2014" name="Front. Microbiol.">
        <title>High frequency of phylogenetically diverse reductive dehalogenase-homologous genes in deep subseafloor sedimentary metagenomes.</title>
        <authorList>
            <person name="Kawai M."/>
            <person name="Futagami T."/>
            <person name="Toyoda A."/>
            <person name="Takaki Y."/>
            <person name="Nishi S."/>
            <person name="Hori S."/>
            <person name="Arai W."/>
            <person name="Tsubouchi T."/>
            <person name="Morono Y."/>
            <person name="Uchiyama I."/>
            <person name="Ito T."/>
            <person name="Fujiyama A."/>
            <person name="Inagaki F."/>
            <person name="Takami H."/>
        </authorList>
    </citation>
    <scope>NUCLEOTIDE SEQUENCE</scope>
    <source>
        <strain evidence="1">Expedition CK06-06</strain>
    </source>
</reference>
<organism evidence="1">
    <name type="scientific">marine sediment metagenome</name>
    <dbReference type="NCBI Taxonomy" id="412755"/>
    <lineage>
        <taxon>unclassified sequences</taxon>
        <taxon>metagenomes</taxon>
        <taxon>ecological metagenomes</taxon>
    </lineage>
</organism>
<comment type="caution">
    <text evidence="1">The sequence shown here is derived from an EMBL/GenBank/DDBJ whole genome shotgun (WGS) entry which is preliminary data.</text>
</comment>
<feature type="non-terminal residue" evidence="1">
    <location>
        <position position="37"/>
    </location>
</feature>
<sequence length="37" mass="4454">MKTKICSKCKKELSISKFNKDKKYKDGLQPYCKKCFY</sequence>
<dbReference type="EMBL" id="BART01032447">
    <property type="protein sequence ID" value="GAH11033.1"/>
    <property type="molecule type" value="Genomic_DNA"/>
</dbReference>
<accession>X1EQX2</accession>
<proteinExistence type="predicted"/>